<organism evidence="1 2">
    <name type="scientific">Taklimakanibacter albus</name>
    <dbReference type="NCBI Taxonomy" id="2800327"/>
    <lineage>
        <taxon>Bacteria</taxon>
        <taxon>Pseudomonadati</taxon>
        <taxon>Pseudomonadota</taxon>
        <taxon>Alphaproteobacteria</taxon>
        <taxon>Hyphomicrobiales</taxon>
        <taxon>Aestuariivirgaceae</taxon>
        <taxon>Taklimakanibacter</taxon>
    </lineage>
</organism>
<dbReference type="Proteomes" id="UP000616151">
    <property type="component" value="Unassembled WGS sequence"/>
</dbReference>
<reference evidence="1" key="1">
    <citation type="submission" date="2021-01" db="EMBL/GenBank/DDBJ databases">
        <authorList>
            <person name="Sun Q."/>
        </authorList>
    </citation>
    <scope>NUCLEOTIDE SEQUENCE</scope>
    <source>
        <strain evidence="1">YIM B02566</strain>
    </source>
</reference>
<dbReference type="EMBL" id="JAENHL010000008">
    <property type="protein sequence ID" value="MBK1871495.1"/>
    <property type="molecule type" value="Genomic_DNA"/>
</dbReference>
<evidence type="ECO:0000313" key="2">
    <source>
        <dbReference type="Proteomes" id="UP000616151"/>
    </source>
</evidence>
<gene>
    <name evidence="1" type="ORF">JHL16_34335</name>
</gene>
<protein>
    <submittedName>
        <fullName evidence="1">Glutathione S-transferase</fullName>
    </submittedName>
</protein>
<comment type="caution">
    <text evidence="1">The sequence shown here is derived from an EMBL/GenBank/DDBJ whole genome shotgun (WGS) entry which is preliminary data.</text>
</comment>
<evidence type="ECO:0000313" key="1">
    <source>
        <dbReference type="EMBL" id="MBK1871495.1"/>
    </source>
</evidence>
<keyword evidence="2" id="KW-1185">Reference proteome</keyword>
<sequence>MPSVKLWYSPGACSLAPHMLLNEIGQDFEAIRVPIREGAHLTEAFTRLNPKKRLPVLALDDEVITELPAITLAISQLAPQHHLMGGTPLAQARVLEWLNWLSGTVHGQAYGSLWRPQRFTDDETLYPAITAKGRQTVADCYAMIDAKLTSPHAVGDGLTAADAFLYVLYRWGVGIGLDMRGTYANFTRFAENLAHRPSLQRAIATEGLAPLEPYPI</sequence>
<name>A0ACC5RGB5_9HYPH</name>
<proteinExistence type="predicted"/>
<accession>A0ACC5RGB5</accession>